<evidence type="ECO:0000256" key="1">
    <source>
        <dbReference type="SAM" id="MobiDB-lite"/>
    </source>
</evidence>
<accession>D6ALH0</accession>
<evidence type="ECO:0000313" key="2">
    <source>
        <dbReference type="EMBL" id="EFE79483.2"/>
    </source>
</evidence>
<gene>
    <name evidence="2" type="ORF">SSGG_06850</name>
</gene>
<protein>
    <recommendedName>
        <fullName evidence="4">DUF11 domain-containing protein</fullName>
    </recommendedName>
</protein>
<organism evidence="2 3">
    <name type="scientific">Streptomyces filamentosus NRRL 15998</name>
    <dbReference type="NCBI Taxonomy" id="457431"/>
    <lineage>
        <taxon>Bacteria</taxon>
        <taxon>Bacillati</taxon>
        <taxon>Actinomycetota</taxon>
        <taxon>Actinomycetes</taxon>
        <taxon>Kitasatosporales</taxon>
        <taxon>Streptomycetaceae</taxon>
        <taxon>Streptomyces</taxon>
    </lineage>
</organism>
<evidence type="ECO:0000313" key="3">
    <source>
        <dbReference type="Proteomes" id="UP000003986"/>
    </source>
</evidence>
<reference evidence="3" key="1">
    <citation type="submission" date="2008-10" db="EMBL/GenBank/DDBJ databases">
        <authorList>
            <person name="Molnar K."/>
        </authorList>
    </citation>
    <scope>NUCLEOTIDE SEQUENCE [LARGE SCALE GENOMIC DNA]</scope>
    <source>
        <strain evidence="3">NRRL 15998</strain>
    </source>
</reference>
<evidence type="ECO:0008006" key="4">
    <source>
        <dbReference type="Google" id="ProtNLM"/>
    </source>
</evidence>
<dbReference type="EMBL" id="DS999644">
    <property type="protein sequence ID" value="EFE79483.2"/>
    <property type="molecule type" value="Genomic_DNA"/>
</dbReference>
<feature type="region of interest" description="Disordered" evidence="1">
    <location>
        <begin position="446"/>
        <end position="467"/>
    </location>
</feature>
<name>D6ALH0_STRFL</name>
<feature type="compositionally biased region" description="Polar residues" evidence="1">
    <location>
        <begin position="453"/>
        <end position="467"/>
    </location>
</feature>
<reference evidence="3" key="2">
    <citation type="submission" date="2008-12" db="EMBL/GenBank/DDBJ databases">
        <title>Annotation of Streptomyces roseosporus strain NRRL 15998.</title>
        <authorList>
            <consortium name="The Broad Institute Genome Sequencing Platform"/>
            <consortium name="Broad Institute Microbial Sequencing Center"/>
            <person name="Fischbach M."/>
            <person name="Ward D."/>
            <person name="Young S."/>
            <person name="Kodira C.D."/>
            <person name="Zeng Q."/>
            <person name="Koehrsen M."/>
            <person name="Godfrey P."/>
            <person name="Alvarado L."/>
            <person name="Berlin A.M."/>
            <person name="Borenstein D."/>
            <person name="Chen Z."/>
            <person name="Engels R."/>
            <person name="Freedman E."/>
            <person name="Gellesch M."/>
            <person name="Goldberg J."/>
            <person name="Griggs A."/>
            <person name="Gujja S."/>
            <person name="Heiman D.I."/>
            <person name="Hepburn T.A."/>
            <person name="Howarth C."/>
            <person name="Jen D."/>
            <person name="Larson L."/>
            <person name="Lewis B."/>
            <person name="Mehta T."/>
            <person name="Park D."/>
            <person name="Pearson M."/>
            <person name="Roberts A."/>
            <person name="Saif S."/>
            <person name="Shea T.D."/>
            <person name="Shenoy N."/>
            <person name="Sisk P."/>
            <person name="Stolte C."/>
            <person name="Sykes S.N."/>
            <person name="Walk T."/>
            <person name="White J."/>
            <person name="Yandava C."/>
            <person name="Straight P."/>
            <person name="Clardy J."/>
            <person name="Hung D."/>
            <person name="Kolter R."/>
            <person name="Mekalanos J."/>
            <person name="Walker S."/>
            <person name="Walsh C.T."/>
            <person name="Wieland B.L.C."/>
            <person name="Ilzarbe M."/>
            <person name="Galagan J."/>
            <person name="Nusbaum C."/>
            <person name="Birren B."/>
        </authorList>
    </citation>
    <scope>NUCLEOTIDE SEQUENCE [LARGE SCALE GENOMIC DNA]</scope>
    <source>
        <strain evidence="3">NRRL 15998</strain>
    </source>
</reference>
<dbReference type="Proteomes" id="UP000003986">
    <property type="component" value="Unassembled WGS sequence"/>
</dbReference>
<dbReference type="AlphaFoldDB" id="D6ALH0"/>
<proteinExistence type="predicted"/>
<sequence length="467" mass="48976">MPGHPTPRRECIVPSHWRTMRPVPVHPFVRFGAAAVATAGILLAGLSVPASATESDQLWIDAPYEKSLQTGAAAGTPVEVGLYHDNDNFTVTDGRLTVDTSGLAGVAEVTWPENCAPSGTTAVCTVAQVPVIGSDYSPQVLLEVHAADGAEAGAQGRITYAATATGGPEGTLEAPLDSFGTTLTLASGPDLVLDGLDPVEGATPGTVHTAPLTVKNEGQEPARGFTLGMMASYGLGFDSRYDACTYTQTGGEYAPMSRAECAFDRVLLPGETFTLPEPLRIALADHAFRERVDVDVQPAGGVTDINDENNYRILEVDAVNTADFAVRGSRVSGAVGETVKAALTFRNKGPGWFGNLGSGDSVALVDFTVPEGVTVTRAPAACDPRTLDGGSYRPGRLGAPRYVCEMPYWVLENTVRTFRFDLRVDTVVPDAKGQVALRPVITGAGFPHDPKPGNNTGWVTVNPTPAA</sequence>